<evidence type="ECO:0000313" key="1">
    <source>
        <dbReference type="EMBL" id="HGB15186.1"/>
    </source>
</evidence>
<evidence type="ECO:0008006" key="2">
    <source>
        <dbReference type="Google" id="ProtNLM"/>
    </source>
</evidence>
<name>A0A7C3SJM7_9BACT</name>
<dbReference type="EMBL" id="DTHB01000050">
    <property type="protein sequence ID" value="HGB15186.1"/>
    <property type="molecule type" value="Genomic_DNA"/>
</dbReference>
<sequence length="135" mass="14403">MAALTQDRATPYREGVELEFPVAAATKIFAGSLVCSNAEGYAVPAADTEGLKFMGVAMEQVDNSTGADGAKKVRLRRTGVFEFNAASITQAMVGDPMYVKDDNTFDDAAGATNDIRVGVLVKYISNTKGWIDISR</sequence>
<dbReference type="AlphaFoldDB" id="A0A7C3SJM7"/>
<proteinExistence type="predicted"/>
<protein>
    <recommendedName>
        <fullName evidence="2">DUF2190 family protein</fullName>
    </recommendedName>
</protein>
<organism evidence="1">
    <name type="scientific">Desulfobacca acetoxidans</name>
    <dbReference type="NCBI Taxonomy" id="60893"/>
    <lineage>
        <taxon>Bacteria</taxon>
        <taxon>Pseudomonadati</taxon>
        <taxon>Thermodesulfobacteriota</taxon>
        <taxon>Desulfobaccia</taxon>
        <taxon>Desulfobaccales</taxon>
        <taxon>Desulfobaccaceae</taxon>
        <taxon>Desulfobacca</taxon>
    </lineage>
</organism>
<accession>A0A7C3SJM7</accession>
<comment type="caution">
    <text evidence="1">The sequence shown here is derived from an EMBL/GenBank/DDBJ whole genome shotgun (WGS) entry which is preliminary data.</text>
</comment>
<gene>
    <name evidence="1" type="ORF">ENV62_08140</name>
</gene>
<reference evidence="1" key="1">
    <citation type="journal article" date="2020" name="mSystems">
        <title>Genome- and Community-Level Interaction Insights into Carbon Utilization and Element Cycling Functions of Hydrothermarchaeota in Hydrothermal Sediment.</title>
        <authorList>
            <person name="Zhou Z."/>
            <person name="Liu Y."/>
            <person name="Xu W."/>
            <person name="Pan J."/>
            <person name="Luo Z.H."/>
            <person name="Li M."/>
        </authorList>
    </citation>
    <scope>NUCLEOTIDE SEQUENCE [LARGE SCALE GENOMIC DNA]</scope>
    <source>
        <strain evidence="1">SpSt-776</strain>
    </source>
</reference>